<dbReference type="STRING" id="396776.A0A0J8S6E2"/>
<feature type="region of interest" description="Disordered" evidence="1">
    <location>
        <begin position="46"/>
        <end position="66"/>
    </location>
</feature>
<evidence type="ECO:0000313" key="2">
    <source>
        <dbReference type="EMBL" id="KMU91929.1"/>
    </source>
</evidence>
<reference evidence="3" key="1">
    <citation type="journal article" date="2010" name="Genome Res.">
        <title>Population genomic sequencing of Coccidioides fungi reveals recent hybridization and transposon control.</title>
        <authorList>
            <person name="Neafsey D.E."/>
            <person name="Barker B.M."/>
            <person name="Sharpton T.J."/>
            <person name="Stajich J.E."/>
            <person name="Park D.J."/>
            <person name="Whiston E."/>
            <person name="Hung C.-Y."/>
            <person name="McMahan C."/>
            <person name="White J."/>
            <person name="Sykes S."/>
            <person name="Heiman D."/>
            <person name="Young S."/>
            <person name="Zeng Q."/>
            <person name="Abouelleil A."/>
            <person name="Aftuck L."/>
            <person name="Bessette D."/>
            <person name="Brown A."/>
            <person name="FitzGerald M."/>
            <person name="Lui A."/>
            <person name="Macdonald J.P."/>
            <person name="Priest M."/>
            <person name="Orbach M.J."/>
            <person name="Galgiani J.N."/>
            <person name="Kirkland T.N."/>
            <person name="Cole G.T."/>
            <person name="Birren B.W."/>
            <person name="Henn M.R."/>
            <person name="Taylor J.W."/>
            <person name="Rounsley S.D."/>
        </authorList>
    </citation>
    <scope>NUCLEOTIDE SEQUENCE [LARGE SCALE GENOMIC DNA]</scope>
    <source>
        <strain evidence="3">H538.4</strain>
    </source>
</reference>
<dbReference type="EMBL" id="DS017047">
    <property type="protein sequence ID" value="KMU91929.1"/>
    <property type="molecule type" value="Genomic_DNA"/>
</dbReference>
<evidence type="ECO:0000313" key="3">
    <source>
        <dbReference type="Proteomes" id="UP000054563"/>
    </source>
</evidence>
<evidence type="ECO:0008006" key="4">
    <source>
        <dbReference type="Google" id="ProtNLM"/>
    </source>
</evidence>
<feature type="compositionally biased region" description="Low complexity" evidence="1">
    <location>
        <begin position="56"/>
        <end position="65"/>
    </location>
</feature>
<dbReference type="VEuPathDB" id="FungiDB:CIHG_09710"/>
<name>A0A0J8S6E2_COCIT</name>
<dbReference type="Proteomes" id="UP000054563">
    <property type="component" value="Unassembled WGS sequence"/>
</dbReference>
<gene>
    <name evidence="2" type="ORF">CIHG_09710</name>
</gene>
<proteinExistence type="predicted"/>
<evidence type="ECO:0000256" key="1">
    <source>
        <dbReference type="SAM" id="MobiDB-lite"/>
    </source>
</evidence>
<accession>A0A0J8S6E2</accession>
<organism evidence="2 3">
    <name type="scientific">Coccidioides immitis H538.4</name>
    <dbReference type="NCBI Taxonomy" id="396776"/>
    <lineage>
        <taxon>Eukaryota</taxon>
        <taxon>Fungi</taxon>
        <taxon>Dikarya</taxon>
        <taxon>Ascomycota</taxon>
        <taxon>Pezizomycotina</taxon>
        <taxon>Eurotiomycetes</taxon>
        <taxon>Eurotiomycetidae</taxon>
        <taxon>Onygenales</taxon>
        <taxon>Onygenaceae</taxon>
        <taxon>Coccidioides</taxon>
    </lineage>
</organism>
<protein>
    <recommendedName>
        <fullName evidence="4">DDE-1 domain-containing protein</fullName>
    </recommendedName>
</protein>
<sequence>MPAHSSHLFQPLDAYLAARTEVFKTQNIQNSFIATDQVIQRLNIQLRTPTPPPPRASRSSNSQSSWVLQTPSNLRQLHQQANKVKNLMGQGLGSPPHGLVEGLDQIIKACEYGMVNATIMKKQYQDIFAANEKEKQKYTRFPRRARGWIS</sequence>
<dbReference type="OrthoDB" id="4206436at2759"/>
<dbReference type="AlphaFoldDB" id="A0A0J8S6E2"/>